<organism evidence="2 3">
    <name type="scientific">Flavobacterium zepuense</name>
    <dbReference type="NCBI Taxonomy" id="2593302"/>
    <lineage>
        <taxon>Bacteria</taxon>
        <taxon>Pseudomonadati</taxon>
        <taxon>Bacteroidota</taxon>
        <taxon>Flavobacteriia</taxon>
        <taxon>Flavobacteriales</taxon>
        <taxon>Flavobacteriaceae</taxon>
        <taxon>Flavobacterium</taxon>
    </lineage>
</organism>
<comment type="caution">
    <text evidence="2">The sequence shown here is derived from an EMBL/GenBank/DDBJ whole genome shotgun (WGS) entry which is preliminary data.</text>
</comment>
<evidence type="ECO:0000313" key="2">
    <source>
        <dbReference type="EMBL" id="TRW25797.1"/>
    </source>
</evidence>
<accession>A0A552V5S2</accession>
<name>A0A552V5S2_9FLAO</name>
<proteinExistence type="predicted"/>
<keyword evidence="3" id="KW-1185">Reference proteome</keyword>
<feature type="transmembrane region" description="Helical" evidence="1">
    <location>
        <begin position="6"/>
        <end position="24"/>
    </location>
</feature>
<dbReference type="EMBL" id="VJVZ01000003">
    <property type="protein sequence ID" value="TRW25797.1"/>
    <property type="molecule type" value="Genomic_DNA"/>
</dbReference>
<dbReference type="Proteomes" id="UP000320643">
    <property type="component" value="Unassembled WGS sequence"/>
</dbReference>
<evidence type="ECO:0000313" key="3">
    <source>
        <dbReference type="Proteomes" id="UP000320643"/>
    </source>
</evidence>
<keyword evidence="1" id="KW-0472">Membrane</keyword>
<dbReference type="AlphaFoldDB" id="A0A552V5S2"/>
<gene>
    <name evidence="2" type="ORF">FMM05_06125</name>
</gene>
<keyword evidence="1" id="KW-0812">Transmembrane</keyword>
<protein>
    <submittedName>
        <fullName evidence="2">Uncharacterized protein</fullName>
    </submittedName>
</protein>
<evidence type="ECO:0000256" key="1">
    <source>
        <dbReference type="SAM" id="Phobius"/>
    </source>
</evidence>
<reference evidence="2 3" key="1">
    <citation type="submission" date="2019-07" db="EMBL/GenBank/DDBJ databases">
        <title>Flavobacterium sp. nov., isolated from glacier ice.</title>
        <authorList>
            <person name="Liu Q."/>
            <person name="Xin Y.-H."/>
        </authorList>
    </citation>
    <scope>NUCLEOTIDE SEQUENCE [LARGE SCALE GENOMIC DNA]</scope>
    <source>
        <strain evidence="2 3">ZT4R6</strain>
    </source>
</reference>
<keyword evidence="1" id="KW-1133">Transmembrane helix</keyword>
<sequence>MFYNKKATNIINVALFICLGFFLFRKYYRCQHR</sequence>